<accession>E4ZWY9</accession>
<feature type="transmembrane region" description="Helical" evidence="1">
    <location>
        <begin position="22"/>
        <end position="41"/>
    </location>
</feature>
<dbReference type="InParanoid" id="E4ZWY9"/>
<dbReference type="VEuPathDB" id="FungiDB:LEMA_P023510.1"/>
<keyword evidence="1" id="KW-0472">Membrane</keyword>
<gene>
    <name evidence="2" type="ORF">LEMA_P023510.1</name>
</gene>
<dbReference type="HOGENOM" id="CLU_2850131_0_0_1"/>
<protein>
    <submittedName>
        <fullName evidence="2">Predicted protein</fullName>
    </submittedName>
</protein>
<evidence type="ECO:0000313" key="3">
    <source>
        <dbReference type="Proteomes" id="UP000002668"/>
    </source>
</evidence>
<keyword evidence="1" id="KW-0812">Transmembrane</keyword>
<keyword evidence="3" id="KW-1185">Reference proteome</keyword>
<organism evidence="3">
    <name type="scientific">Leptosphaeria maculans (strain JN3 / isolate v23.1.3 / race Av1-4-5-6-7-8)</name>
    <name type="common">Blackleg fungus</name>
    <name type="synonym">Phoma lingam</name>
    <dbReference type="NCBI Taxonomy" id="985895"/>
    <lineage>
        <taxon>Eukaryota</taxon>
        <taxon>Fungi</taxon>
        <taxon>Dikarya</taxon>
        <taxon>Ascomycota</taxon>
        <taxon>Pezizomycotina</taxon>
        <taxon>Dothideomycetes</taxon>
        <taxon>Pleosporomycetidae</taxon>
        <taxon>Pleosporales</taxon>
        <taxon>Pleosporineae</taxon>
        <taxon>Leptosphaeriaceae</taxon>
        <taxon>Plenodomus</taxon>
        <taxon>Plenodomus lingam/Leptosphaeria maculans species complex</taxon>
    </lineage>
</organism>
<reference evidence="3" key="1">
    <citation type="journal article" date="2011" name="Nat. Commun.">
        <title>Effector diversification within compartments of the Leptosphaeria maculans genome affected by Repeat-Induced Point mutations.</title>
        <authorList>
            <person name="Rouxel T."/>
            <person name="Grandaubert J."/>
            <person name="Hane J.K."/>
            <person name="Hoede C."/>
            <person name="van de Wouw A.P."/>
            <person name="Couloux A."/>
            <person name="Dominguez V."/>
            <person name="Anthouard V."/>
            <person name="Bally P."/>
            <person name="Bourras S."/>
            <person name="Cozijnsen A.J."/>
            <person name="Ciuffetti L.M."/>
            <person name="Degrave A."/>
            <person name="Dilmaghani A."/>
            <person name="Duret L."/>
            <person name="Fudal I."/>
            <person name="Goodwin S.B."/>
            <person name="Gout L."/>
            <person name="Glaser N."/>
            <person name="Linglin J."/>
            <person name="Kema G.H.J."/>
            <person name="Lapalu N."/>
            <person name="Lawrence C.B."/>
            <person name="May K."/>
            <person name="Meyer M."/>
            <person name="Ollivier B."/>
            <person name="Poulain J."/>
            <person name="Schoch C.L."/>
            <person name="Simon A."/>
            <person name="Spatafora J.W."/>
            <person name="Stachowiak A."/>
            <person name="Turgeon B.G."/>
            <person name="Tyler B.M."/>
            <person name="Vincent D."/>
            <person name="Weissenbach J."/>
            <person name="Amselem J."/>
            <person name="Quesneville H."/>
            <person name="Oliver R.P."/>
            <person name="Wincker P."/>
            <person name="Balesdent M.-H."/>
            <person name="Howlett B.J."/>
        </authorList>
    </citation>
    <scope>NUCLEOTIDE SEQUENCE [LARGE SCALE GENOMIC DNA]</scope>
    <source>
        <strain evidence="3">JN3 / isolate v23.1.3 / race Av1-4-5-6-7-8</strain>
    </source>
</reference>
<evidence type="ECO:0000313" key="2">
    <source>
        <dbReference type="EMBL" id="CBX95199.1"/>
    </source>
</evidence>
<proteinExistence type="predicted"/>
<dbReference type="Proteomes" id="UP000002668">
    <property type="component" value="Genome"/>
</dbReference>
<keyword evidence="1" id="KW-1133">Transmembrane helix</keyword>
<dbReference type="EMBL" id="FP929127">
    <property type="protein sequence ID" value="CBX95199.1"/>
    <property type="molecule type" value="Genomic_DNA"/>
</dbReference>
<name>E4ZWY9_LEPMJ</name>
<sequence>MHGIPVVANVQVLKSAPFLSVYLPRVVWGPCTVLLCIIPFLPPLSSLPPPSSGLHIERVSESGCI</sequence>
<dbReference type="AlphaFoldDB" id="E4ZWY9"/>
<evidence type="ECO:0000256" key="1">
    <source>
        <dbReference type="SAM" id="Phobius"/>
    </source>
</evidence>